<dbReference type="Gene3D" id="2.30.29.30">
    <property type="entry name" value="Pleckstrin-homology domain (PH domain)/Phosphotyrosine-binding domain (PTB)"/>
    <property type="match status" value="2"/>
</dbReference>
<dbReference type="SUPFAM" id="SSF57863">
    <property type="entry name" value="ArfGap/RecO-like zinc finger"/>
    <property type="match status" value="1"/>
</dbReference>
<evidence type="ECO:0000259" key="3">
    <source>
        <dbReference type="PROSITE" id="PS50003"/>
    </source>
</evidence>
<dbReference type="SMART" id="SM00105">
    <property type="entry name" value="ArfGap"/>
    <property type="match status" value="1"/>
</dbReference>
<gene>
    <name evidence="5" type="ORF">ODALV1_LOCUS20491</name>
</gene>
<dbReference type="InterPro" id="IPR001849">
    <property type="entry name" value="PH_domain"/>
</dbReference>
<keyword evidence="1" id="KW-0863">Zinc-finger</keyword>
<dbReference type="Gene3D" id="1.10.220.150">
    <property type="entry name" value="Arf GTPase activating protein"/>
    <property type="match status" value="1"/>
</dbReference>
<evidence type="ECO:0000256" key="1">
    <source>
        <dbReference type="PROSITE-ProRule" id="PRU00288"/>
    </source>
</evidence>
<dbReference type="Pfam" id="PF01412">
    <property type="entry name" value="ArfGap"/>
    <property type="match status" value="1"/>
</dbReference>
<sequence length="466" mass="52578">MDQRNTKILGELMKKSGNSQCADCGSKDVEYASYNIGILLCSRCAQIHLNMGSHVSKPKHLKLDHWEDSQVERLKQVGNLVAKGKYEARVPVGFRRPAGFSQVPCPTSTDPPLLLEHWIVSKYVREEFICSTGNNNDQQDVSSPLRPYLLGNMDSFLMKKGREDVRFFPRRFVLDPTTLRYYVKEKSNPKAVIKLVELDVSLSPQKLKHPYSLQLSYLNHGSTRHLYVYHDDPELVCQWYHAIRISKLNALKHACSSGKAPVYVQESTLVSMLPHDSGFEGYLWKAGPSPSYAHRRRWFTLNNRKLMYHIEALDAYPKGEIFLGSNEPVDQGKIESQISVASKVFDVEIKASNVCSSITGYKVTVGGFGDDKMDPQRWVFSLHTPYRTFILAAETQLERDKWVSVLDFTLRHEINPRDIATCSQLVRKRNGSVISNPLSGLLSSSSSSSPITSAVNTTTNSSTSIR</sequence>
<comment type="caution">
    <text evidence="5">The sequence shown here is derived from an EMBL/GenBank/DDBJ whole genome shotgun (WGS) entry which is preliminary data.</text>
</comment>
<dbReference type="EMBL" id="CAXLJM020000068">
    <property type="protein sequence ID" value="CAL8124159.1"/>
    <property type="molecule type" value="Genomic_DNA"/>
</dbReference>
<dbReference type="SMART" id="SM00233">
    <property type="entry name" value="PH"/>
    <property type="match status" value="2"/>
</dbReference>
<evidence type="ECO:0000313" key="6">
    <source>
        <dbReference type="Proteomes" id="UP001642540"/>
    </source>
</evidence>
<accession>A0ABP1RE88</accession>
<protein>
    <recommendedName>
        <fullName evidence="7">Arf-GAP with dual PH domain-containing protein 1</fullName>
    </recommendedName>
</protein>
<reference evidence="5 6" key="1">
    <citation type="submission" date="2024-08" db="EMBL/GenBank/DDBJ databases">
        <authorList>
            <person name="Cucini C."/>
            <person name="Frati F."/>
        </authorList>
    </citation>
    <scope>NUCLEOTIDE SEQUENCE [LARGE SCALE GENOMIC DNA]</scope>
</reference>
<dbReference type="Proteomes" id="UP001642540">
    <property type="component" value="Unassembled WGS sequence"/>
</dbReference>
<dbReference type="InterPro" id="IPR001164">
    <property type="entry name" value="ArfGAP_dom"/>
</dbReference>
<dbReference type="InterPro" id="IPR038508">
    <property type="entry name" value="ArfGAP_dom_sf"/>
</dbReference>
<keyword evidence="6" id="KW-1185">Reference proteome</keyword>
<evidence type="ECO:0000256" key="2">
    <source>
        <dbReference type="SAM" id="MobiDB-lite"/>
    </source>
</evidence>
<dbReference type="PROSITE" id="PS50003">
    <property type="entry name" value="PH_DOMAIN"/>
    <property type="match status" value="1"/>
</dbReference>
<feature type="domain" description="Arf-GAP" evidence="4">
    <location>
        <begin position="6"/>
        <end position="136"/>
    </location>
</feature>
<dbReference type="PANTHER" id="PTHR46021:SF2">
    <property type="entry name" value="ARF-GAP WITH DUAL PH DOMAIN-CONTAINING PROTEIN 1"/>
    <property type="match status" value="1"/>
</dbReference>
<dbReference type="InterPro" id="IPR037278">
    <property type="entry name" value="ARFGAP/RecO"/>
</dbReference>
<dbReference type="InterPro" id="IPR052589">
    <property type="entry name" value="Arf-GAP_dual-PH_domain"/>
</dbReference>
<feature type="domain" description="PH" evidence="3">
    <location>
        <begin position="276"/>
        <end position="411"/>
    </location>
</feature>
<keyword evidence="1" id="KW-0479">Metal-binding</keyword>
<evidence type="ECO:0000259" key="4">
    <source>
        <dbReference type="PROSITE" id="PS50115"/>
    </source>
</evidence>
<dbReference type="PROSITE" id="PS50115">
    <property type="entry name" value="ARFGAP"/>
    <property type="match status" value="1"/>
</dbReference>
<dbReference type="InterPro" id="IPR011993">
    <property type="entry name" value="PH-like_dom_sf"/>
</dbReference>
<organism evidence="5 6">
    <name type="scientific">Orchesella dallaii</name>
    <dbReference type="NCBI Taxonomy" id="48710"/>
    <lineage>
        <taxon>Eukaryota</taxon>
        <taxon>Metazoa</taxon>
        <taxon>Ecdysozoa</taxon>
        <taxon>Arthropoda</taxon>
        <taxon>Hexapoda</taxon>
        <taxon>Collembola</taxon>
        <taxon>Entomobryomorpha</taxon>
        <taxon>Entomobryoidea</taxon>
        <taxon>Orchesellidae</taxon>
        <taxon>Orchesellinae</taxon>
        <taxon>Orchesella</taxon>
    </lineage>
</organism>
<dbReference type="PANTHER" id="PTHR46021">
    <property type="entry name" value="ARF-GAP WITH DUAL PH DOMAIN-CONTAINING PROTEIN 1-LIKE PROTEIN"/>
    <property type="match status" value="1"/>
</dbReference>
<dbReference type="Pfam" id="PF00169">
    <property type="entry name" value="PH"/>
    <property type="match status" value="2"/>
</dbReference>
<evidence type="ECO:0000313" key="5">
    <source>
        <dbReference type="EMBL" id="CAL8124159.1"/>
    </source>
</evidence>
<name>A0ABP1RE88_9HEXA</name>
<feature type="region of interest" description="Disordered" evidence="2">
    <location>
        <begin position="442"/>
        <end position="466"/>
    </location>
</feature>
<evidence type="ECO:0008006" key="7">
    <source>
        <dbReference type="Google" id="ProtNLM"/>
    </source>
</evidence>
<dbReference type="SUPFAM" id="SSF50729">
    <property type="entry name" value="PH domain-like"/>
    <property type="match status" value="2"/>
</dbReference>
<keyword evidence="1" id="KW-0862">Zinc</keyword>
<dbReference type="PRINTS" id="PR00405">
    <property type="entry name" value="REVINTRACTNG"/>
</dbReference>
<proteinExistence type="predicted"/>